<dbReference type="InterPro" id="IPR050153">
    <property type="entry name" value="Metal_Ion_Import_ABC"/>
</dbReference>
<dbReference type="InterPro" id="IPR003439">
    <property type="entry name" value="ABC_transporter-like_ATP-bd"/>
</dbReference>
<organism evidence="6 7">
    <name type="scientific">Nitrosococcus halophilus (strain Nc4)</name>
    <dbReference type="NCBI Taxonomy" id="472759"/>
    <lineage>
        <taxon>Bacteria</taxon>
        <taxon>Pseudomonadati</taxon>
        <taxon>Pseudomonadota</taxon>
        <taxon>Gammaproteobacteria</taxon>
        <taxon>Chromatiales</taxon>
        <taxon>Chromatiaceae</taxon>
        <taxon>Nitrosococcus</taxon>
    </lineage>
</organism>
<dbReference type="EMBL" id="CP001798">
    <property type="protein sequence ID" value="ADE15366.1"/>
    <property type="molecule type" value="Genomic_DNA"/>
</dbReference>
<dbReference type="HOGENOM" id="CLU_000604_1_11_6"/>
<dbReference type="STRING" id="472759.Nhal_2278"/>
<evidence type="ECO:0000313" key="6">
    <source>
        <dbReference type="EMBL" id="ADE15366.1"/>
    </source>
</evidence>
<dbReference type="CDD" id="cd03235">
    <property type="entry name" value="ABC_Metallic_Cations"/>
    <property type="match status" value="1"/>
</dbReference>
<dbReference type="InterPro" id="IPR027417">
    <property type="entry name" value="P-loop_NTPase"/>
</dbReference>
<dbReference type="SMART" id="SM00382">
    <property type="entry name" value="AAA"/>
    <property type="match status" value="1"/>
</dbReference>
<dbReference type="OrthoDB" id="9806726at2"/>
<dbReference type="eggNOG" id="COG1121">
    <property type="taxonomic scope" value="Bacteria"/>
</dbReference>
<dbReference type="FunFam" id="3.40.50.300:FF:000134">
    <property type="entry name" value="Iron-enterobactin ABC transporter ATP-binding protein"/>
    <property type="match status" value="1"/>
</dbReference>
<evidence type="ECO:0000256" key="4">
    <source>
        <dbReference type="ARBA" id="ARBA00022840"/>
    </source>
</evidence>
<evidence type="ECO:0000259" key="5">
    <source>
        <dbReference type="PROSITE" id="PS50893"/>
    </source>
</evidence>
<name>D5BV16_NITHN</name>
<dbReference type="InterPro" id="IPR017871">
    <property type="entry name" value="ABC_transporter-like_CS"/>
</dbReference>
<dbReference type="GO" id="GO:0016887">
    <property type="term" value="F:ATP hydrolysis activity"/>
    <property type="evidence" value="ECO:0007669"/>
    <property type="project" value="InterPro"/>
</dbReference>
<dbReference type="GO" id="GO:0005524">
    <property type="term" value="F:ATP binding"/>
    <property type="evidence" value="ECO:0007669"/>
    <property type="project" value="UniProtKB-KW"/>
</dbReference>
<evidence type="ECO:0000256" key="3">
    <source>
        <dbReference type="ARBA" id="ARBA00022741"/>
    </source>
</evidence>
<reference evidence="7" key="1">
    <citation type="submission" date="2010-04" db="EMBL/GenBank/DDBJ databases">
        <title>Complete genome sequence of Nitrosococcus halophilus Nc4, a salt-adapted, aerobic obligate ammonia-oxidizing sulfur purple bacterium.</title>
        <authorList>
            <consortium name="US DOE Joint Genome Institute"/>
            <person name="Campbell M.A."/>
            <person name="Malfatti S.A."/>
            <person name="Chain P.S.G."/>
            <person name="Heidelberg J.F."/>
            <person name="Ward B.B."/>
            <person name="Klotz M.G."/>
        </authorList>
    </citation>
    <scope>NUCLEOTIDE SEQUENCE [LARGE SCALE GENOMIC DNA]</scope>
    <source>
        <strain evidence="7">Nc4</strain>
    </source>
</reference>
<comment type="similarity">
    <text evidence="1">Belongs to the ABC transporter superfamily.</text>
</comment>
<dbReference type="SUPFAM" id="SSF52540">
    <property type="entry name" value="P-loop containing nucleoside triphosphate hydrolases"/>
    <property type="match status" value="1"/>
</dbReference>
<accession>D5BV16</accession>
<keyword evidence="2" id="KW-0813">Transport</keyword>
<evidence type="ECO:0000256" key="1">
    <source>
        <dbReference type="ARBA" id="ARBA00005417"/>
    </source>
</evidence>
<dbReference type="PROSITE" id="PS50893">
    <property type="entry name" value="ABC_TRANSPORTER_2"/>
    <property type="match status" value="1"/>
</dbReference>
<dbReference type="PANTHER" id="PTHR42734:SF17">
    <property type="entry name" value="METAL TRANSPORT SYSTEM ATP-BINDING PROTEIN TM_0124-RELATED"/>
    <property type="match status" value="1"/>
</dbReference>
<evidence type="ECO:0000256" key="2">
    <source>
        <dbReference type="ARBA" id="ARBA00022448"/>
    </source>
</evidence>
<feature type="domain" description="ABC transporter" evidence="5">
    <location>
        <begin position="7"/>
        <end position="238"/>
    </location>
</feature>
<sequence>MKQELVISIKEVCFSYIGPMVLEHINLEVFRGEFLGLVGPNGGGKSTLLKIMLGLLKPLSGQVSVLGLPPERGRAGIGYVPQHTAFAEDFPISVEAAVLQGRLGKTRVIGSYTREDRILARRAMEQVEILELSTRPLAALSGGQRQRVLIARALAVEPEILILDEPTAHVDLRLEENFFHLLKQLNKQMTIIVVSHDIGFISHYVNRVACLNQTLICHETAAVSGEVIEQLYGASVRMIDHTHSH</sequence>
<dbReference type="AlphaFoldDB" id="D5BV16"/>
<dbReference type="PANTHER" id="PTHR42734">
    <property type="entry name" value="METAL TRANSPORT SYSTEM ATP-BINDING PROTEIN TM_0124-RELATED"/>
    <property type="match status" value="1"/>
</dbReference>
<keyword evidence="4" id="KW-0067">ATP-binding</keyword>
<dbReference type="Gene3D" id="3.40.50.300">
    <property type="entry name" value="P-loop containing nucleotide triphosphate hydrolases"/>
    <property type="match status" value="1"/>
</dbReference>
<dbReference type="Proteomes" id="UP000001844">
    <property type="component" value="Chromosome"/>
</dbReference>
<dbReference type="Pfam" id="PF00005">
    <property type="entry name" value="ABC_tran"/>
    <property type="match status" value="1"/>
</dbReference>
<dbReference type="KEGG" id="nhl:Nhal_2278"/>
<proteinExistence type="inferred from homology"/>
<dbReference type="PROSITE" id="PS00211">
    <property type="entry name" value="ABC_TRANSPORTER_1"/>
    <property type="match status" value="1"/>
</dbReference>
<dbReference type="RefSeq" id="WP_013033228.1">
    <property type="nucleotide sequence ID" value="NC_013960.1"/>
</dbReference>
<keyword evidence="3" id="KW-0547">Nucleotide-binding</keyword>
<gene>
    <name evidence="6" type="ordered locus">Nhal_2278</name>
</gene>
<evidence type="ECO:0000313" key="7">
    <source>
        <dbReference type="Proteomes" id="UP000001844"/>
    </source>
</evidence>
<keyword evidence="7" id="KW-1185">Reference proteome</keyword>
<dbReference type="InterPro" id="IPR003593">
    <property type="entry name" value="AAA+_ATPase"/>
</dbReference>
<protein>
    <submittedName>
        <fullName evidence="6">ABC transporter related protein</fullName>
    </submittedName>
</protein>